<dbReference type="Proteomes" id="UP000642488">
    <property type="component" value="Unassembled WGS sequence"/>
</dbReference>
<evidence type="ECO:0000256" key="1">
    <source>
        <dbReference type="SAM" id="Phobius"/>
    </source>
</evidence>
<feature type="domain" description="2TM" evidence="2">
    <location>
        <begin position="8"/>
        <end position="68"/>
    </location>
</feature>
<dbReference type="EMBL" id="JAEKPD010000028">
    <property type="protein sequence ID" value="MBJ3764509.1"/>
    <property type="molecule type" value="Genomic_DNA"/>
</dbReference>
<comment type="caution">
    <text evidence="3">The sequence shown here is derived from an EMBL/GenBank/DDBJ whole genome shotgun (WGS) entry which is preliminary data.</text>
</comment>
<proteinExistence type="predicted"/>
<dbReference type="AlphaFoldDB" id="A0A934MIR7"/>
<keyword evidence="4" id="KW-1185">Reference proteome</keyword>
<dbReference type="RefSeq" id="WP_198917681.1">
    <property type="nucleotide sequence ID" value="NZ_JAEKPD010000028.1"/>
</dbReference>
<keyword evidence="1" id="KW-0812">Transmembrane</keyword>
<feature type="transmembrane region" description="Helical" evidence="1">
    <location>
        <begin position="46"/>
        <end position="68"/>
    </location>
</feature>
<dbReference type="Pfam" id="PF13239">
    <property type="entry name" value="2TM"/>
    <property type="match status" value="1"/>
</dbReference>
<feature type="transmembrane region" description="Helical" evidence="1">
    <location>
        <begin position="20"/>
        <end position="40"/>
    </location>
</feature>
<evidence type="ECO:0000313" key="3">
    <source>
        <dbReference type="EMBL" id="MBJ3764509.1"/>
    </source>
</evidence>
<gene>
    <name evidence="3" type="ORF">ILP92_17370</name>
</gene>
<keyword evidence="1" id="KW-0472">Membrane</keyword>
<evidence type="ECO:0000259" key="2">
    <source>
        <dbReference type="Pfam" id="PF13239"/>
    </source>
</evidence>
<keyword evidence="1" id="KW-1133">Transmembrane helix</keyword>
<protein>
    <submittedName>
        <fullName evidence="3">2TM domain-containing protein</fullName>
    </submittedName>
</protein>
<accession>A0A934MIR7</accession>
<name>A0A934MIR7_9RHOB</name>
<dbReference type="InterPro" id="IPR025698">
    <property type="entry name" value="2TM_dom"/>
</dbReference>
<reference evidence="3" key="1">
    <citation type="submission" date="2020-12" db="EMBL/GenBank/DDBJ databases">
        <title>Bacterial taxonomy.</title>
        <authorList>
            <person name="Pan X."/>
        </authorList>
    </citation>
    <scope>NUCLEOTIDE SEQUENCE</scope>
    <source>
        <strain evidence="3">KCTC 52957</strain>
    </source>
</reference>
<sequence>MPRAQDYERARARAKAKFEFYVHVLIYAAVIGLLATINMITSSGTIWFIWPLIGWGLAVALHGARVFLLGDKTAIIDALTEDELRRDREDQGGF</sequence>
<evidence type="ECO:0000313" key="4">
    <source>
        <dbReference type="Proteomes" id="UP000642488"/>
    </source>
</evidence>
<organism evidence="3 4">
    <name type="scientific">Palleronia pontilimi</name>
    <dbReference type="NCBI Taxonomy" id="1964209"/>
    <lineage>
        <taxon>Bacteria</taxon>
        <taxon>Pseudomonadati</taxon>
        <taxon>Pseudomonadota</taxon>
        <taxon>Alphaproteobacteria</taxon>
        <taxon>Rhodobacterales</taxon>
        <taxon>Roseobacteraceae</taxon>
        <taxon>Palleronia</taxon>
    </lineage>
</organism>